<dbReference type="Gene3D" id="3.30.460.10">
    <property type="entry name" value="Beta Polymerase, domain 2"/>
    <property type="match status" value="1"/>
</dbReference>
<evidence type="ECO:0000259" key="10">
    <source>
        <dbReference type="Pfam" id="PF01909"/>
    </source>
</evidence>
<comment type="similarity">
    <text evidence="9">Belongs to the MntA antitoxin family.</text>
</comment>
<dbReference type="SUPFAM" id="SSF81301">
    <property type="entry name" value="Nucleotidyltransferase"/>
    <property type="match status" value="1"/>
</dbReference>
<dbReference type="PANTHER" id="PTHR33571">
    <property type="entry name" value="SSL8005 PROTEIN"/>
    <property type="match status" value="1"/>
</dbReference>
<accession>A0ABU1ZGZ7</accession>
<proteinExistence type="inferred from homology"/>
<dbReference type="CDD" id="cd05403">
    <property type="entry name" value="NT_KNTase_like"/>
    <property type="match status" value="1"/>
</dbReference>
<keyword evidence="12" id="KW-1185">Reference proteome</keyword>
<keyword evidence="6" id="KW-0547">Nucleotide-binding</keyword>
<keyword evidence="4" id="KW-0548">Nucleotidyltransferase</keyword>
<keyword evidence="2" id="KW-1277">Toxin-antitoxin system</keyword>
<dbReference type="EMBL" id="JAVDXQ010000006">
    <property type="protein sequence ID" value="MDR7298941.1"/>
    <property type="molecule type" value="Genomic_DNA"/>
</dbReference>
<evidence type="ECO:0000256" key="6">
    <source>
        <dbReference type="ARBA" id="ARBA00022741"/>
    </source>
</evidence>
<evidence type="ECO:0000313" key="12">
    <source>
        <dbReference type="Proteomes" id="UP001180536"/>
    </source>
</evidence>
<dbReference type="InterPro" id="IPR052038">
    <property type="entry name" value="Type-VII_TA_antitoxin"/>
</dbReference>
<name>A0ABU1ZGZ7_9BURK</name>
<dbReference type="RefSeq" id="WP_310348232.1">
    <property type="nucleotide sequence ID" value="NZ_JAVDXQ010000006.1"/>
</dbReference>
<dbReference type="InterPro" id="IPR043519">
    <property type="entry name" value="NT_sf"/>
</dbReference>
<comment type="cofactor">
    <cofactor evidence="1">
        <name>Mg(2+)</name>
        <dbReference type="ChEBI" id="CHEBI:18420"/>
    </cofactor>
</comment>
<evidence type="ECO:0000256" key="9">
    <source>
        <dbReference type="ARBA" id="ARBA00038276"/>
    </source>
</evidence>
<organism evidence="11 12">
    <name type="scientific">Pelomonas aquatica</name>
    <dbReference type="NCBI Taxonomy" id="431058"/>
    <lineage>
        <taxon>Bacteria</taxon>
        <taxon>Pseudomonadati</taxon>
        <taxon>Pseudomonadota</taxon>
        <taxon>Betaproteobacteria</taxon>
        <taxon>Burkholderiales</taxon>
        <taxon>Sphaerotilaceae</taxon>
        <taxon>Roseateles</taxon>
    </lineage>
</organism>
<evidence type="ECO:0000256" key="4">
    <source>
        <dbReference type="ARBA" id="ARBA00022695"/>
    </source>
</evidence>
<protein>
    <submittedName>
        <fullName evidence="11">Nucleotidyltransferase</fullName>
    </submittedName>
</protein>
<comment type="caution">
    <text evidence="11">The sequence shown here is derived from an EMBL/GenBank/DDBJ whole genome shotgun (WGS) entry which is preliminary data.</text>
</comment>
<dbReference type="Pfam" id="PF01909">
    <property type="entry name" value="NTP_transf_2"/>
    <property type="match status" value="1"/>
</dbReference>
<reference evidence="11 12" key="1">
    <citation type="submission" date="2023-07" db="EMBL/GenBank/DDBJ databases">
        <title>Sorghum-associated microbial communities from plants grown in Nebraska, USA.</title>
        <authorList>
            <person name="Schachtman D."/>
        </authorList>
    </citation>
    <scope>NUCLEOTIDE SEQUENCE [LARGE SCALE GENOMIC DNA]</scope>
    <source>
        <strain evidence="11 12">BE310</strain>
    </source>
</reference>
<dbReference type="PANTHER" id="PTHR33571:SF12">
    <property type="entry name" value="BSL3053 PROTEIN"/>
    <property type="match status" value="1"/>
</dbReference>
<evidence type="ECO:0000256" key="5">
    <source>
        <dbReference type="ARBA" id="ARBA00022723"/>
    </source>
</evidence>
<keyword evidence="8" id="KW-0460">Magnesium</keyword>
<evidence type="ECO:0000256" key="1">
    <source>
        <dbReference type="ARBA" id="ARBA00001946"/>
    </source>
</evidence>
<gene>
    <name evidence="11" type="ORF">J2X16_004309</name>
</gene>
<dbReference type="InterPro" id="IPR002934">
    <property type="entry name" value="Polymerase_NTP_transf_dom"/>
</dbReference>
<keyword evidence="7" id="KW-0067">ATP-binding</keyword>
<evidence type="ECO:0000256" key="2">
    <source>
        <dbReference type="ARBA" id="ARBA00022649"/>
    </source>
</evidence>
<evidence type="ECO:0000256" key="8">
    <source>
        <dbReference type="ARBA" id="ARBA00022842"/>
    </source>
</evidence>
<feature type="domain" description="Polymerase nucleotidyl transferase" evidence="10">
    <location>
        <begin position="13"/>
        <end position="100"/>
    </location>
</feature>
<keyword evidence="5" id="KW-0479">Metal-binding</keyword>
<evidence type="ECO:0000256" key="3">
    <source>
        <dbReference type="ARBA" id="ARBA00022679"/>
    </source>
</evidence>
<keyword evidence="3" id="KW-0808">Transferase</keyword>
<sequence>MQVPALVTERREAIAELCRQAHARRLDLFGSAVREDFDAASSDLDFLVEFDELPPVRYAQAFFSLKQGLERLFARPVDLVVERAIRNPYFKQRVSTERQRVYGA</sequence>
<dbReference type="Proteomes" id="UP001180536">
    <property type="component" value="Unassembled WGS sequence"/>
</dbReference>
<evidence type="ECO:0000256" key="7">
    <source>
        <dbReference type="ARBA" id="ARBA00022840"/>
    </source>
</evidence>
<evidence type="ECO:0000313" key="11">
    <source>
        <dbReference type="EMBL" id="MDR7298941.1"/>
    </source>
</evidence>